<evidence type="ECO:0000313" key="3">
    <source>
        <dbReference type="EMBL" id="ABQ30025.1"/>
    </source>
</evidence>
<evidence type="ECO:0000256" key="1">
    <source>
        <dbReference type="SAM" id="MobiDB-lite"/>
    </source>
</evidence>
<keyword evidence="4" id="KW-1185">Reference proteome</keyword>
<feature type="region of interest" description="Disordered" evidence="1">
    <location>
        <begin position="1"/>
        <end position="41"/>
    </location>
</feature>
<dbReference type="PANTHER" id="PTHR47515">
    <property type="entry name" value="LOW CALCIUM RESPONSE LOCUS PROTEIN T"/>
    <property type="match status" value="1"/>
</dbReference>
<organism evidence="3 4">
    <name type="scientific">Acidiphilium cryptum (strain JF-5)</name>
    <dbReference type="NCBI Taxonomy" id="349163"/>
    <lineage>
        <taxon>Bacteria</taxon>
        <taxon>Pseudomonadati</taxon>
        <taxon>Pseudomonadota</taxon>
        <taxon>Alphaproteobacteria</taxon>
        <taxon>Acetobacterales</taxon>
        <taxon>Acidocellaceae</taxon>
        <taxon>Acidiphilium</taxon>
    </lineage>
</organism>
<name>A5FWP3_ACICJ</name>
<dbReference type="Pfam" id="PF13276">
    <property type="entry name" value="HTH_21"/>
    <property type="match status" value="1"/>
</dbReference>
<dbReference type="InterPro" id="IPR001584">
    <property type="entry name" value="Integrase_cat-core"/>
</dbReference>
<dbReference type="AlphaFoldDB" id="A5FWP3"/>
<dbReference type="eggNOG" id="COG2801">
    <property type="taxonomic scope" value="Bacteria"/>
</dbReference>
<feature type="compositionally biased region" description="Low complexity" evidence="1">
    <location>
        <begin position="26"/>
        <end position="41"/>
    </location>
</feature>
<dbReference type="InterPro" id="IPR012337">
    <property type="entry name" value="RNaseH-like_sf"/>
</dbReference>
<dbReference type="KEGG" id="acr:Acry_0806"/>
<dbReference type="STRING" id="349163.Acry_0806"/>
<dbReference type="SUPFAM" id="SSF53098">
    <property type="entry name" value="Ribonuclease H-like"/>
    <property type="match status" value="1"/>
</dbReference>
<dbReference type="InterPro" id="IPR036397">
    <property type="entry name" value="RNaseH_sf"/>
</dbReference>
<evidence type="ECO:0000313" key="4">
    <source>
        <dbReference type="Proteomes" id="UP000000245"/>
    </source>
</evidence>
<gene>
    <name evidence="3" type="ordered locus">Acry_0806</name>
</gene>
<dbReference type="Gene3D" id="3.30.420.10">
    <property type="entry name" value="Ribonuclease H-like superfamily/Ribonuclease H"/>
    <property type="match status" value="1"/>
</dbReference>
<evidence type="ECO:0000259" key="2">
    <source>
        <dbReference type="PROSITE" id="PS50994"/>
    </source>
</evidence>
<dbReference type="Pfam" id="PF00665">
    <property type="entry name" value="rve"/>
    <property type="match status" value="1"/>
</dbReference>
<dbReference type="PANTHER" id="PTHR47515:SF1">
    <property type="entry name" value="BLR2054 PROTEIN"/>
    <property type="match status" value="1"/>
</dbReference>
<dbReference type="InterPro" id="IPR025948">
    <property type="entry name" value="HTH-like_dom"/>
</dbReference>
<protein>
    <recommendedName>
        <fullName evidence="2">Integrase catalytic domain-containing protein</fullName>
    </recommendedName>
</protein>
<dbReference type="Proteomes" id="UP000000245">
    <property type="component" value="Chromosome"/>
</dbReference>
<dbReference type="EMBL" id="CP000697">
    <property type="protein sequence ID" value="ABQ30025.1"/>
    <property type="molecule type" value="Genomic_DNA"/>
</dbReference>
<reference evidence="3 4" key="1">
    <citation type="submission" date="2007-05" db="EMBL/GenBank/DDBJ databases">
        <title>Complete sequence of chromosome of Acidiphilium cryptum JF-5.</title>
        <authorList>
            <consortium name="US DOE Joint Genome Institute"/>
            <person name="Copeland A."/>
            <person name="Lucas S."/>
            <person name="Lapidus A."/>
            <person name="Barry K."/>
            <person name="Detter J.C."/>
            <person name="Glavina del Rio T."/>
            <person name="Hammon N."/>
            <person name="Israni S."/>
            <person name="Dalin E."/>
            <person name="Tice H."/>
            <person name="Pitluck S."/>
            <person name="Sims D."/>
            <person name="Brettin T."/>
            <person name="Bruce D."/>
            <person name="Han C."/>
            <person name="Schmutz J."/>
            <person name="Larimer F."/>
            <person name="Land M."/>
            <person name="Hauser L."/>
            <person name="Kyrpides N."/>
            <person name="Kim E."/>
            <person name="Magnuson T."/>
            <person name="Richardson P."/>
        </authorList>
    </citation>
    <scope>NUCLEOTIDE SEQUENCE [LARGE SCALE GENOMIC DNA]</scope>
    <source>
        <strain evidence="3 4">JF-5</strain>
    </source>
</reference>
<accession>A5FWP3</accession>
<dbReference type="PROSITE" id="PS50994">
    <property type="entry name" value="INTEGRASE"/>
    <property type="match status" value="1"/>
</dbReference>
<dbReference type="HOGENOM" id="CLU_027402_31_0_5"/>
<sequence length="267" mass="30298">MEGQVRRVGSLGRPAAQTAGRRERSAQAAAGGRRAGQRHAQGNCVKKILAPSHKREAVAHLQTLFEVSQRRACDALGVDRTTVRYQSRRPDDAEARERMRVLAGERRRFGYRRLHWLLSREGISMNHKKFRRLYREERLQVRRRGGRKRALGTRSPMTIPQGCNQRWSLDFVSDALTCGRRFRIFAVVDDFSRECVRLIADTSISGARVARELDMAITERGARPLMVVSDNGTELTSMSILRWSKERNVEWHYIAPAVSGIPCMGGG</sequence>
<proteinExistence type="predicted"/>
<dbReference type="GO" id="GO:0003676">
    <property type="term" value="F:nucleic acid binding"/>
    <property type="evidence" value="ECO:0007669"/>
    <property type="project" value="InterPro"/>
</dbReference>
<dbReference type="GO" id="GO:0015074">
    <property type="term" value="P:DNA integration"/>
    <property type="evidence" value="ECO:0007669"/>
    <property type="project" value="InterPro"/>
</dbReference>
<feature type="domain" description="Integrase catalytic" evidence="2">
    <location>
        <begin position="156"/>
        <end position="267"/>
    </location>
</feature>